<sequence>MSKGLEIAKLLENSFKLALTVESAVSFPNSGAIITFSQQEPNQTKSRDFFKYYNAYYPLSSSSSSSFSPSRTFRLSLQEGEKKECLYWELWTPYRIRQVKDLKKIHSFLAAHPCFGRIVWSSNEKYVLYTAEAIGKKSGGFWSGEENVGDANVLKENFGENLKNITDPRLYVYDTETNDAKEIETGVDVYPAQPWFKPGGSEFVFVGYEKFAYKLGVSAMINRKTRLYKQNVETGKAEEIPIPDCFMAAQFPKYSPDGKFISYYGVPKGSISHCPCVALVLYSTETQETRTLIDIVTDFNENFNGIYGFHDSLAAYNWLDDSTLIFQTPHNASDAIFTTDLSGNITELVFPIEKPYSATILDISHRSLLAKASNFKIPEHIFQVTKSQEWDIKILDKTFSSWGSQDPSNVIPHSLLSSEELSYQNIISSYKTTIIPHTSSSIKSVFYHKPENSTLLVLIHGGPHASGPANYNYTSSLRFLLGINTLVVNYRGSIGFGSKNLNDLLGNIGTLDVADCIEAINQVQQIHEHKKIIAYGGSHGGFLSLHLASAMKLDGCISINGALNPASMILSTDITDWGFAEVLTSEPRFPPTVDDYAKLYQASPLSRVANVKCPVLLIGGGGDLRVPPAATMEAYRALKVLGIDTQIFWYPEEGHGLLGKASTYDVAVNVYKWITEKVIS</sequence>
<keyword evidence="7" id="KW-0963">Cytoplasm</keyword>
<name>A0A1R2B4S4_9CILI</name>
<dbReference type="AlphaFoldDB" id="A0A1R2B4S4"/>
<dbReference type="InterPro" id="IPR001375">
    <property type="entry name" value="Peptidase_S9_cat"/>
</dbReference>
<dbReference type="EMBL" id="MPUH01000960">
    <property type="protein sequence ID" value="OMJ71746.1"/>
    <property type="molecule type" value="Genomic_DNA"/>
</dbReference>
<dbReference type="GO" id="GO:0004252">
    <property type="term" value="F:serine-type endopeptidase activity"/>
    <property type="evidence" value="ECO:0007669"/>
    <property type="project" value="TreeGrafter"/>
</dbReference>
<dbReference type="GO" id="GO:0008242">
    <property type="term" value="F:omega peptidase activity"/>
    <property type="evidence" value="ECO:0007669"/>
    <property type="project" value="UniProtKB-EC"/>
</dbReference>
<dbReference type="InterPro" id="IPR011042">
    <property type="entry name" value="6-blade_b-propeller_TolB-like"/>
</dbReference>
<evidence type="ECO:0000256" key="1">
    <source>
        <dbReference type="ARBA" id="ARBA00000721"/>
    </source>
</evidence>
<evidence type="ECO:0000256" key="2">
    <source>
        <dbReference type="ARBA" id="ARBA00004496"/>
    </source>
</evidence>
<comment type="subunit">
    <text evidence="4">Homotetramer.</text>
</comment>
<comment type="caution">
    <text evidence="11">The sequence shown here is derived from an EMBL/GenBank/DDBJ whole genome shotgun (WGS) entry which is preliminary data.</text>
</comment>
<protein>
    <recommendedName>
        <fullName evidence="6">Acylamino-acid-releasing enzyme</fullName>
        <ecNumber evidence="5">3.4.19.1</ecNumber>
    </recommendedName>
</protein>
<evidence type="ECO:0000256" key="5">
    <source>
        <dbReference type="ARBA" id="ARBA00012917"/>
    </source>
</evidence>
<organism evidence="11 12">
    <name type="scientific">Stentor coeruleus</name>
    <dbReference type="NCBI Taxonomy" id="5963"/>
    <lineage>
        <taxon>Eukaryota</taxon>
        <taxon>Sar</taxon>
        <taxon>Alveolata</taxon>
        <taxon>Ciliophora</taxon>
        <taxon>Postciliodesmatophora</taxon>
        <taxon>Heterotrichea</taxon>
        <taxon>Heterotrichida</taxon>
        <taxon>Stentoridae</taxon>
        <taxon>Stentor</taxon>
    </lineage>
</organism>
<dbReference type="Proteomes" id="UP000187209">
    <property type="component" value="Unassembled WGS sequence"/>
</dbReference>
<dbReference type="Gene3D" id="3.40.50.1820">
    <property type="entry name" value="alpha/beta hydrolase"/>
    <property type="match status" value="1"/>
</dbReference>
<gene>
    <name evidence="11" type="ORF">SteCoe_29965</name>
</gene>
<evidence type="ECO:0000313" key="11">
    <source>
        <dbReference type="EMBL" id="OMJ71746.1"/>
    </source>
</evidence>
<dbReference type="PANTHER" id="PTHR42776">
    <property type="entry name" value="SERINE PEPTIDASE S9 FAMILY MEMBER"/>
    <property type="match status" value="1"/>
</dbReference>
<comment type="subcellular location">
    <subcellularLocation>
        <location evidence="2">Cytoplasm</location>
    </subcellularLocation>
</comment>
<feature type="domain" description="Acylamino-acid-releasing enzyme N-terminal" evidence="10">
    <location>
        <begin position="53"/>
        <end position="381"/>
    </location>
</feature>
<dbReference type="InterPro" id="IPR045550">
    <property type="entry name" value="AARE_N"/>
</dbReference>
<dbReference type="Pfam" id="PF00326">
    <property type="entry name" value="Peptidase_S9"/>
    <property type="match status" value="1"/>
</dbReference>
<evidence type="ECO:0000313" key="12">
    <source>
        <dbReference type="Proteomes" id="UP000187209"/>
    </source>
</evidence>
<dbReference type="Gene3D" id="2.120.10.30">
    <property type="entry name" value="TolB, C-terminal domain"/>
    <property type="match status" value="1"/>
</dbReference>
<evidence type="ECO:0000256" key="3">
    <source>
        <dbReference type="ARBA" id="ARBA00010040"/>
    </source>
</evidence>
<evidence type="ECO:0000259" key="10">
    <source>
        <dbReference type="Pfam" id="PF19283"/>
    </source>
</evidence>
<dbReference type="EC" id="3.4.19.1" evidence="5"/>
<dbReference type="GO" id="GO:0005737">
    <property type="term" value="C:cytoplasm"/>
    <property type="evidence" value="ECO:0007669"/>
    <property type="project" value="UniProtKB-SubCell"/>
</dbReference>
<evidence type="ECO:0000259" key="9">
    <source>
        <dbReference type="Pfam" id="PF00326"/>
    </source>
</evidence>
<accession>A0A1R2B4S4</accession>
<dbReference type="PANTHER" id="PTHR42776:SF4">
    <property type="entry name" value="ACYLAMINO-ACID-RELEASING ENZYME"/>
    <property type="match status" value="1"/>
</dbReference>
<keyword evidence="8" id="KW-0378">Hydrolase</keyword>
<comment type="similarity">
    <text evidence="3">Belongs to the peptidase S9C family.</text>
</comment>
<evidence type="ECO:0000256" key="8">
    <source>
        <dbReference type="ARBA" id="ARBA00022801"/>
    </source>
</evidence>
<evidence type="ECO:0000256" key="4">
    <source>
        <dbReference type="ARBA" id="ARBA00011881"/>
    </source>
</evidence>
<keyword evidence="12" id="KW-1185">Reference proteome</keyword>
<dbReference type="InterPro" id="IPR029058">
    <property type="entry name" value="AB_hydrolase_fold"/>
</dbReference>
<dbReference type="SUPFAM" id="SSF53474">
    <property type="entry name" value="alpha/beta-Hydrolases"/>
    <property type="match status" value="1"/>
</dbReference>
<reference evidence="11 12" key="1">
    <citation type="submission" date="2016-11" db="EMBL/GenBank/DDBJ databases">
        <title>The macronuclear genome of Stentor coeruleus: a giant cell with tiny introns.</title>
        <authorList>
            <person name="Slabodnick M."/>
            <person name="Ruby J.G."/>
            <person name="Reiff S.B."/>
            <person name="Swart E.C."/>
            <person name="Gosai S."/>
            <person name="Prabakaran S."/>
            <person name="Witkowska E."/>
            <person name="Larue G.E."/>
            <person name="Fisher S."/>
            <person name="Freeman R.M."/>
            <person name="Gunawardena J."/>
            <person name="Chu W."/>
            <person name="Stover N.A."/>
            <person name="Gregory B.D."/>
            <person name="Nowacki M."/>
            <person name="Derisi J."/>
            <person name="Roy S.W."/>
            <person name="Marshall W.F."/>
            <person name="Sood P."/>
        </authorList>
    </citation>
    <scope>NUCLEOTIDE SEQUENCE [LARGE SCALE GENOMIC DNA]</scope>
    <source>
        <strain evidence="11">WM001</strain>
    </source>
</reference>
<dbReference type="OrthoDB" id="311144at2759"/>
<evidence type="ECO:0000256" key="7">
    <source>
        <dbReference type="ARBA" id="ARBA00022490"/>
    </source>
</evidence>
<feature type="domain" description="Peptidase S9 prolyl oligopeptidase catalytic" evidence="9">
    <location>
        <begin position="481"/>
        <end position="677"/>
    </location>
</feature>
<dbReference type="SUPFAM" id="SSF69304">
    <property type="entry name" value="Tricorn protease N-terminal domain"/>
    <property type="match status" value="1"/>
</dbReference>
<dbReference type="Pfam" id="PF19283">
    <property type="entry name" value="APEH_N"/>
    <property type="match status" value="1"/>
</dbReference>
<comment type="catalytic activity">
    <reaction evidence="1">
        <text>Cleavage of an N-acetyl or N-formyl amino acid from the N-terminus of a polypeptide.</text>
        <dbReference type="EC" id="3.4.19.1"/>
    </reaction>
</comment>
<proteinExistence type="inferred from homology"/>
<dbReference type="GO" id="GO:0006508">
    <property type="term" value="P:proteolysis"/>
    <property type="evidence" value="ECO:0007669"/>
    <property type="project" value="InterPro"/>
</dbReference>
<evidence type="ECO:0000256" key="6">
    <source>
        <dbReference type="ARBA" id="ARBA00018421"/>
    </source>
</evidence>